<reference evidence="1 2" key="1">
    <citation type="submission" date="2019-08" db="EMBL/GenBank/DDBJ databases">
        <title>Whole genome of Aphis craccivora.</title>
        <authorList>
            <person name="Voronova N.V."/>
            <person name="Shulinski R.S."/>
            <person name="Bandarenka Y.V."/>
            <person name="Zhorov D.G."/>
            <person name="Warner D."/>
        </authorList>
    </citation>
    <scope>NUCLEOTIDE SEQUENCE [LARGE SCALE GENOMIC DNA]</scope>
    <source>
        <strain evidence="1">180601</strain>
        <tissue evidence="1">Whole Body</tissue>
    </source>
</reference>
<keyword evidence="2" id="KW-1185">Reference proteome</keyword>
<gene>
    <name evidence="1" type="ORF">FWK35_00028554</name>
</gene>
<protein>
    <submittedName>
        <fullName evidence="1">Uncharacterized protein</fullName>
    </submittedName>
</protein>
<evidence type="ECO:0000313" key="2">
    <source>
        <dbReference type="Proteomes" id="UP000478052"/>
    </source>
</evidence>
<dbReference type="Proteomes" id="UP000478052">
    <property type="component" value="Unassembled WGS sequence"/>
</dbReference>
<comment type="caution">
    <text evidence="1">The sequence shown here is derived from an EMBL/GenBank/DDBJ whole genome shotgun (WGS) entry which is preliminary data.</text>
</comment>
<organism evidence="1 2">
    <name type="scientific">Aphis craccivora</name>
    <name type="common">Cowpea aphid</name>
    <dbReference type="NCBI Taxonomy" id="307492"/>
    <lineage>
        <taxon>Eukaryota</taxon>
        <taxon>Metazoa</taxon>
        <taxon>Ecdysozoa</taxon>
        <taxon>Arthropoda</taxon>
        <taxon>Hexapoda</taxon>
        <taxon>Insecta</taxon>
        <taxon>Pterygota</taxon>
        <taxon>Neoptera</taxon>
        <taxon>Paraneoptera</taxon>
        <taxon>Hemiptera</taxon>
        <taxon>Sternorrhyncha</taxon>
        <taxon>Aphidomorpha</taxon>
        <taxon>Aphidoidea</taxon>
        <taxon>Aphididae</taxon>
        <taxon>Aphidini</taxon>
        <taxon>Aphis</taxon>
        <taxon>Aphis</taxon>
    </lineage>
</organism>
<feature type="non-terminal residue" evidence="1">
    <location>
        <position position="1"/>
    </location>
</feature>
<name>A0A6G0W400_APHCR</name>
<proteinExistence type="predicted"/>
<sequence length="117" mass="13293">VTSESGVSRSATTSNGVCCRCRNTRLTSYYDTRIRLNANRLYTHSTLLHNATLSVAAVNNISSCVDFERSNECIDFTMMHVFLSVYSITSQNNASISNFGDGFRWQNEYPWFIKEVK</sequence>
<accession>A0A6G0W400</accession>
<dbReference type="AlphaFoldDB" id="A0A6G0W400"/>
<evidence type="ECO:0000313" key="1">
    <source>
        <dbReference type="EMBL" id="KAF0718680.1"/>
    </source>
</evidence>
<feature type="non-terminal residue" evidence="1">
    <location>
        <position position="117"/>
    </location>
</feature>
<dbReference type="EMBL" id="VUJU01009653">
    <property type="protein sequence ID" value="KAF0718680.1"/>
    <property type="molecule type" value="Genomic_DNA"/>
</dbReference>